<feature type="signal peptide" evidence="3">
    <location>
        <begin position="1"/>
        <end position="18"/>
    </location>
</feature>
<feature type="coiled-coil region" evidence="1">
    <location>
        <begin position="1917"/>
        <end position="1959"/>
    </location>
</feature>
<evidence type="ECO:0000313" key="4">
    <source>
        <dbReference type="EMBL" id="CAG4948724.1"/>
    </source>
</evidence>
<dbReference type="OrthoDB" id="3936150at2759"/>
<keyword evidence="1" id="KW-0175">Coiled coil</keyword>
<name>A0A8S3W9K5_PARAO</name>
<organism evidence="4 5">
    <name type="scientific">Parnassius apollo</name>
    <name type="common">Apollo butterfly</name>
    <name type="synonym">Papilio apollo</name>
    <dbReference type="NCBI Taxonomy" id="110799"/>
    <lineage>
        <taxon>Eukaryota</taxon>
        <taxon>Metazoa</taxon>
        <taxon>Ecdysozoa</taxon>
        <taxon>Arthropoda</taxon>
        <taxon>Hexapoda</taxon>
        <taxon>Insecta</taxon>
        <taxon>Pterygota</taxon>
        <taxon>Neoptera</taxon>
        <taxon>Endopterygota</taxon>
        <taxon>Lepidoptera</taxon>
        <taxon>Glossata</taxon>
        <taxon>Ditrysia</taxon>
        <taxon>Papilionoidea</taxon>
        <taxon>Papilionidae</taxon>
        <taxon>Parnassiinae</taxon>
        <taxon>Parnassini</taxon>
        <taxon>Parnassius</taxon>
        <taxon>Parnassius</taxon>
    </lineage>
</organism>
<keyword evidence="3" id="KW-0732">Signal</keyword>
<evidence type="ECO:0000256" key="2">
    <source>
        <dbReference type="SAM" id="MobiDB-lite"/>
    </source>
</evidence>
<feature type="coiled-coil region" evidence="1">
    <location>
        <begin position="932"/>
        <end position="959"/>
    </location>
</feature>
<feature type="region of interest" description="Disordered" evidence="2">
    <location>
        <begin position="1160"/>
        <end position="1185"/>
    </location>
</feature>
<evidence type="ECO:0000313" key="5">
    <source>
        <dbReference type="Proteomes" id="UP000691718"/>
    </source>
</evidence>
<feature type="region of interest" description="Disordered" evidence="2">
    <location>
        <begin position="476"/>
        <end position="500"/>
    </location>
</feature>
<feature type="coiled-coil region" evidence="1">
    <location>
        <begin position="365"/>
        <end position="403"/>
    </location>
</feature>
<reference evidence="4" key="1">
    <citation type="submission" date="2021-04" db="EMBL/GenBank/DDBJ databases">
        <authorList>
            <person name="Tunstrom K."/>
        </authorList>
    </citation>
    <scope>NUCLEOTIDE SEQUENCE</scope>
</reference>
<protein>
    <submittedName>
        <fullName evidence="4">(apollo) hypothetical protein</fullName>
    </submittedName>
</protein>
<dbReference type="EMBL" id="CAJQZP010000220">
    <property type="protein sequence ID" value="CAG4948724.1"/>
    <property type="molecule type" value="Genomic_DNA"/>
</dbReference>
<feature type="chain" id="PRO_5035929829" evidence="3">
    <location>
        <begin position="19"/>
        <end position="2211"/>
    </location>
</feature>
<gene>
    <name evidence="4" type="ORF">PAPOLLO_LOCUS3844</name>
</gene>
<sequence length="2211" mass="255324">MSSIIVISILNLIGFITSSYLETETFMKPKLEKNKILNKGVWIKRTNNDQPTKTVSGDFVFRSSSLDADSLLLNNFDAFGENFMQDSPMVPSYIERSKRSADGKALVIYKLLPYPAYEQFSKEYIENSNSTDLLKSNISNDKVITMKSKLITHPKLVTASNDYPYEEAILLTNTNKRELIRSKIRSSKHESNKNISNTSTDLIFNRDNLVKLEDLSKKHYNNTYHNFNVTPKRSMQQDYESEIIKKIGFTEEVNKTEDSYEKKNDRNVFEGDDRAWHQNAPVPDVNSFKILPKNDENKNKNKPITEKGLIKVLSMLTKTFKKVMKQHNDIKRIHTKLSTINDEFMKNAQLLMTKFNDFDVKYLYLMKFNENLKDLEARLRSKEELYNNKEVELTKNLAEFENQQKKFLIQQRQFYNIQKLMLAQNEKINLKQNLIAKTQNEISLRQNNFARILKKAKQIYIDAKNPIPQTLNAILSKPNDTSENKTNNIDKSISTTSTQTPNTESVKINLLSVPSISRIINYDNQLLKEKDDHTVDDLIYKYYFNNTYIDVLMKNKILSSFVSSPGNPFTRNVKGKRNDHPLFIQKTTNLFPVNNNPVKHLNREKRWIKNSKRNIKKLRMGKDFNIYSDKDNVKTNPNKNNVSLDKQIGKTSAGIKTKKSDKDPFITMATSFCKEIGQDGDEQMLHWCVEKALRRLRFLADMKIPRSTVTAKRSDHDGVTPIQSTTLQKDSKIKEMSTVFGEISSTTPSASNTDYTITVPAITAAQYTTASGIFFPELKPDTEGTVYYDGSVHASQIDNTSNLLLKDIKAYCLYMTRCDYDGVFYRVFCVTLLATAFTFTVILTNVFIDIDGLLSKKENVTFLDKQNDETAEKPSLNLNGDNKETTDPPFGATLESIYDNNYIDDQPETPHRTKRSLDSSNFLTHLKNPKIKKVLTTRLAKLLEQLDKEEDSIEDTYKSEKSFIAIDDIKKSVEDEYIKYPSESKLTYDNEGESNKKDDKDLLHLAMHNILLQGIIGHMDLNEVYKKINKLEKKFSNGKNMKGFEPTEQVSNKINQKTSYTVTKVTDLENSSDVETKFFDELVKCKKLQEEIMRRNKKNEITTIKTTPFQKDPKVSFKTIIEIKSLIFDKDRKENNGSLENRGVLKIIYNDKILNDHQAKTEPLLEDENRANRENNLSTDKQISGALPEQYFKSRQSNNTSNGISDSNKYLNDSYYFQQAVEYLKKHSFHEEQLESLPESVDKNDTKRLKRHIKIRYDEYDETTPKNKPVRISKKSDDNLYVEIETHFDRKSLKGEKKKKLVRNLIDRIQKAIRSDVYSHENNNNKKVQKVQIKKRNQNPLKHKHSNTLKKYIMQRDPVEHRQLNPISKALLLNDLSHDLEVKSEENGNRPNYSPIFFTPSYLGNSAEMSNTNSEYNNVLNSGIPQRLQVPLNTDITNSAKSQNTYADTGNVTLFIKDIDGSGFSVGFNQYVDEPPDVESMKLFSGLENLIRTYHENYDQSNNENTDGNDINNSIERYHELTKRNIDLDRNEHILLRRSIQELDNEDYHSNAYKIIFDKKVIPYETYHDILQLPNQRTLSSNYEYKSSNYDYNPKNIKIITKDIKIKELPLGFMGNNIFKKELMPSKILTLGNLFNRKKRSLNVKKFTNLKSKIKVNRYLNTKSMQTKKIFLKNKRNKREIDKIRIIASDHMPHTHKNSDENIFVVSGENLFTNRAVLKEIELPESDTGDDVIAEESNDEAIPYTYEESNPETGYLANIFGAKSTHNGLMAKYPHIFTDDITGSKQIHFGRENEYNFLRGSNTNQFKLEKLLGMRVTTENSSSVERDVAIPEIVNAIMPSPSKSNYKVTVKILPKNLTNAHSGFKEMHTVINKTYNKNGLQYISLVNVSEISKIEKINKTKDLAMVPDKKDVTSTHIQEEENRIKLLLEQQKKKIEQQLEQLNKEKEGLETILRERVDNKQRRLNDILKHFMHLETQKKNDDLKFINDPFNSILQIQNLASNEHSTTSSSIATAKVTNDETLCTKSPHDELKKDEKERLTNEILSKINQNTDILQCFLLKLTEKLNTKPPVQSTTNPTHVEKVTEKAQHLRSHADLGLNLNNMHDTIFGDHIPSSNDSHYAIPFVYAYQHPYLPPNKPPLPMAKVVYHGHIHTNAIHKHPNELWKNNINNSKANHITTNGNPDNGTRFFIDALANDFGVIPPKQFNNTIIQ</sequence>
<evidence type="ECO:0000256" key="3">
    <source>
        <dbReference type="SAM" id="SignalP"/>
    </source>
</evidence>
<dbReference type="Proteomes" id="UP000691718">
    <property type="component" value="Unassembled WGS sequence"/>
</dbReference>
<keyword evidence="5" id="KW-1185">Reference proteome</keyword>
<accession>A0A8S3W9K5</accession>
<evidence type="ECO:0000256" key="1">
    <source>
        <dbReference type="SAM" id="Coils"/>
    </source>
</evidence>
<proteinExistence type="predicted"/>
<comment type="caution">
    <text evidence="4">The sequence shown here is derived from an EMBL/GenBank/DDBJ whole genome shotgun (WGS) entry which is preliminary data.</text>
</comment>